<feature type="region of interest" description="Disordered" evidence="1">
    <location>
        <begin position="30"/>
        <end position="53"/>
    </location>
</feature>
<protein>
    <submittedName>
        <fullName evidence="2">Uncharacterized protein</fullName>
    </submittedName>
</protein>
<organism evidence="2 3">
    <name type="scientific">Dipteronia sinensis</name>
    <dbReference type="NCBI Taxonomy" id="43782"/>
    <lineage>
        <taxon>Eukaryota</taxon>
        <taxon>Viridiplantae</taxon>
        <taxon>Streptophyta</taxon>
        <taxon>Embryophyta</taxon>
        <taxon>Tracheophyta</taxon>
        <taxon>Spermatophyta</taxon>
        <taxon>Magnoliopsida</taxon>
        <taxon>eudicotyledons</taxon>
        <taxon>Gunneridae</taxon>
        <taxon>Pentapetalae</taxon>
        <taxon>rosids</taxon>
        <taxon>malvids</taxon>
        <taxon>Sapindales</taxon>
        <taxon>Sapindaceae</taxon>
        <taxon>Hippocastanoideae</taxon>
        <taxon>Acereae</taxon>
        <taxon>Dipteronia</taxon>
    </lineage>
</organism>
<evidence type="ECO:0000313" key="3">
    <source>
        <dbReference type="Proteomes" id="UP001281410"/>
    </source>
</evidence>
<sequence length="190" mass="21777">MDLRRLSIAKPYSLYIPITRLLTHVTSTVKQQHDRHFEQPPPPPPPQPQTSPETCNQHLLKLVSSLLSNPSLDLSKCKPLMSNLCPHEFDRLFLAVRSNVNPKTALHFFYYASKTYKFRFTVRSCCLLIRLLLFSNLLSPARLLLIRLIDGQMPSLFANNRANRHVEITVAMVNLNVVAEPVLGFKQLIY</sequence>
<feature type="compositionally biased region" description="Pro residues" evidence="1">
    <location>
        <begin position="39"/>
        <end position="49"/>
    </location>
</feature>
<dbReference type="EMBL" id="JANJYJ010000010">
    <property type="protein sequence ID" value="KAK3183470.1"/>
    <property type="molecule type" value="Genomic_DNA"/>
</dbReference>
<keyword evidence="3" id="KW-1185">Reference proteome</keyword>
<proteinExistence type="predicted"/>
<gene>
    <name evidence="2" type="ORF">Dsin_030756</name>
</gene>
<evidence type="ECO:0000313" key="2">
    <source>
        <dbReference type="EMBL" id="KAK3183470.1"/>
    </source>
</evidence>
<evidence type="ECO:0000256" key="1">
    <source>
        <dbReference type="SAM" id="MobiDB-lite"/>
    </source>
</evidence>
<reference evidence="2" key="1">
    <citation type="journal article" date="2023" name="Plant J.">
        <title>Genome sequences and population genomics provide insights into the demographic history, inbreeding, and mutation load of two 'living fossil' tree species of Dipteronia.</title>
        <authorList>
            <person name="Feng Y."/>
            <person name="Comes H.P."/>
            <person name="Chen J."/>
            <person name="Zhu S."/>
            <person name="Lu R."/>
            <person name="Zhang X."/>
            <person name="Li P."/>
            <person name="Qiu J."/>
            <person name="Olsen K.M."/>
            <person name="Qiu Y."/>
        </authorList>
    </citation>
    <scope>NUCLEOTIDE SEQUENCE</scope>
    <source>
        <strain evidence="2">NBL</strain>
    </source>
</reference>
<dbReference type="AlphaFoldDB" id="A0AAE0DSQ5"/>
<dbReference type="Proteomes" id="UP001281410">
    <property type="component" value="Unassembled WGS sequence"/>
</dbReference>
<comment type="caution">
    <text evidence="2">The sequence shown here is derived from an EMBL/GenBank/DDBJ whole genome shotgun (WGS) entry which is preliminary data.</text>
</comment>
<accession>A0AAE0DSQ5</accession>
<name>A0AAE0DSQ5_9ROSI</name>